<sequence length="239" mass="26010">MHTQYVYWLSMTIRHGLLALLERQPMYGYQLRAAFEESTGATWPLNIGQVYTTLARLERDGLVRPLPENDGGQRPYEITDAGRAEVVDWFGTPISRTDRPRDELAIKLALALTTPGVDVRAVVQTQRTATMRTLQELTRLKVRDDRPGDLSWRLVLDSMIFQAEAEIRWLDHCEVSLVRFRPPAAPGGAVPTGGHEAAVPTGPSGGHAGAAPAAPPAGRDGVGPARPDGAPAGHARAQR</sequence>
<dbReference type="KEGG" id="pry:Prubr_40420"/>
<name>A0A810N0C1_9ACTN</name>
<dbReference type="PANTHER" id="PTHR43252:SF6">
    <property type="entry name" value="NEGATIVE TRANSCRIPTION REGULATOR PADR"/>
    <property type="match status" value="1"/>
</dbReference>
<evidence type="ECO:0000313" key="4">
    <source>
        <dbReference type="EMBL" id="BCJ67021.1"/>
    </source>
</evidence>
<feature type="domain" description="Transcription regulator PadR N-terminal" evidence="2">
    <location>
        <begin position="17"/>
        <end position="86"/>
    </location>
</feature>
<keyword evidence="5" id="KW-1185">Reference proteome</keyword>
<dbReference type="Pfam" id="PF10400">
    <property type="entry name" value="Vir_act_alpha_C"/>
    <property type="match status" value="1"/>
</dbReference>
<dbReference type="AlphaFoldDB" id="A0A810N0C1"/>
<dbReference type="InterPro" id="IPR018309">
    <property type="entry name" value="Tscrpt_reg_PadR_C"/>
</dbReference>
<evidence type="ECO:0000259" key="3">
    <source>
        <dbReference type="Pfam" id="PF10400"/>
    </source>
</evidence>
<evidence type="ECO:0000256" key="1">
    <source>
        <dbReference type="SAM" id="MobiDB-lite"/>
    </source>
</evidence>
<dbReference type="PANTHER" id="PTHR43252">
    <property type="entry name" value="TRANSCRIPTIONAL REGULATOR YQJI"/>
    <property type="match status" value="1"/>
</dbReference>
<dbReference type="InterPro" id="IPR036390">
    <property type="entry name" value="WH_DNA-bd_sf"/>
</dbReference>
<proteinExistence type="predicted"/>
<gene>
    <name evidence="4" type="ORF">Prubr_40420</name>
</gene>
<evidence type="ECO:0000313" key="5">
    <source>
        <dbReference type="Proteomes" id="UP000680866"/>
    </source>
</evidence>
<reference evidence="4" key="1">
    <citation type="submission" date="2020-08" db="EMBL/GenBank/DDBJ databases">
        <title>Whole genome shotgun sequence of Polymorphospora rubra NBRC 101157.</title>
        <authorList>
            <person name="Komaki H."/>
            <person name="Tamura T."/>
        </authorList>
    </citation>
    <scope>NUCLEOTIDE SEQUENCE</scope>
    <source>
        <strain evidence="4">NBRC 101157</strain>
    </source>
</reference>
<feature type="region of interest" description="Disordered" evidence="1">
    <location>
        <begin position="186"/>
        <end position="239"/>
    </location>
</feature>
<dbReference type="InterPro" id="IPR036388">
    <property type="entry name" value="WH-like_DNA-bd_sf"/>
</dbReference>
<dbReference type="Proteomes" id="UP000680866">
    <property type="component" value="Chromosome"/>
</dbReference>
<dbReference type="Pfam" id="PF03551">
    <property type="entry name" value="PadR"/>
    <property type="match status" value="1"/>
</dbReference>
<feature type="domain" description="Transcription regulator PadR C-terminal" evidence="3">
    <location>
        <begin position="101"/>
        <end position="174"/>
    </location>
</feature>
<dbReference type="InterPro" id="IPR005149">
    <property type="entry name" value="Tscrpt_reg_PadR_N"/>
</dbReference>
<dbReference type="SUPFAM" id="SSF46785">
    <property type="entry name" value="Winged helix' DNA-binding domain"/>
    <property type="match status" value="1"/>
</dbReference>
<organism evidence="4 5">
    <name type="scientific">Polymorphospora rubra</name>
    <dbReference type="NCBI Taxonomy" id="338584"/>
    <lineage>
        <taxon>Bacteria</taxon>
        <taxon>Bacillati</taxon>
        <taxon>Actinomycetota</taxon>
        <taxon>Actinomycetes</taxon>
        <taxon>Micromonosporales</taxon>
        <taxon>Micromonosporaceae</taxon>
        <taxon>Polymorphospora</taxon>
    </lineage>
</organism>
<protein>
    <submittedName>
        <fullName evidence="4">Uncharacterized protein</fullName>
    </submittedName>
</protein>
<dbReference type="EMBL" id="AP023359">
    <property type="protein sequence ID" value="BCJ67021.1"/>
    <property type="molecule type" value="Genomic_DNA"/>
</dbReference>
<feature type="compositionally biased region" description="Low complexity" evidence="1">
    <location>
        <begin position="209"/>
        <end position="227"/>
    </location>
</feature>
<evidence type="ECO:0000259" key="2">
    <source>
        <dbReference type="Pfam" id="PF03551"/>
    </source>
</evidence>
<accession>A0A810N0C1</accession>
<dbReference type="Gene3D" id="1.10.10.10">
    <property type="entry name" value="Winged helix-like DNA-binding domain superfamily/Winged helix DNA-binding domain"/>
    <property type="match status" value="1"/>
</dbReference>